<dbReference type="InterPro" id="IPR024078">
    <property type="entry name" value="LmbE-like_dom_sf"/>
</dbReference>
<organism evidence="1 2">
    <name type="scientific">Keguizhuia sedimenti</name>
    <dbReference type="NCBI Taxonomy" id="3064264"/>
    <lineage>
        <taxon>Bacteria</taxon>
        <taxon>Pseudomonadati</taxon>
        <taxon>Pseudomonadota</taxon>
        <taxon>Betaproteobacteria</taxon>
        <taxon>Burkholderiales</taxon>
        <taxon>Oxalobacteraceae</taxon>
        <taxon>Keguizhuia</taxon>
    </lineage>
</organism>
<dbReference type="Pfam" id="PF02585">
    <property type="entry name" value="PIG-L"/>
    <property type="match status" value="1"/>
</dbReference>
<keyword evidence="2" id="KW-1185">Reference proteome</keyword>
<dbReference type="EC" id="3.5.1.-" evidence="1"/>
<evidence type="ECO:0000313" key="2">
    <source>
        <dbReference type="Proteomes" id="UP001225596"/>
    </source>
</evidence>
<proteinExistence type="predicted"/>
<accession>A0ABU1BR29</accession>
<evidence type="ECO:0000313" key="1">
    <source>
        <dbReference type="EMBL" id="MDQ9170539.1"/>
    </source>
</evidence>
<dbReference type="Proteomes" id="UP001225596">
    <property type="component" value="Unassembled WGS sequence"/>
</dbReference>
<gene>
    <name evidence="1" type="ORF">Q8A64_08955</name>
</gene>
<sequence length="253" mass="28599">MAIDKHFLDAVDARLPMRLNDMALPASLTILVLAPHPDDFDAIGVSMRFLQQQGHSIHVAVLTTGASGVEDGWNGANDAVSKARFREAEQQKSCEFFGLPEGRLSFLHLWEQPEDVPSCERDNEHLRQHILSTGPDCVFLPHGNDSNRTHRRTFDTFHSIAIQENLSVLAFLNLDAKTVSMRSDIYMNFGESEAAWKAELLRMHLSQHERNLKTRGFGFDERVLRVNREAAIKGGVKEGYAEVFELKKYGRLI</sequence>
<dbReference type="InterPro" id="IPR003737">
    <property type="entry name" value="GlcNAc_PI_deacetylase-related"/>
</dbReference>
<dbReference type="EMBL" id="JAUYVH010000004">
    <property type="protein sequence ID" value="MDQ9170539.1"/>
    <property type="molecule type" value="Genomic_DNA"/>
</dbReference>
<dbReference type="RefSeq" id="WP_338436474.1">
    <property type="nucleotide sequence ID" value="NZ_JAUYVH010000004.1"/>
</dbReference>
<dbReference type="GO" id="GO:0016787">
    <property type="term" value="F:hydrolase activity"/>
    <property type="evidence" value="ECO:0007669"/>
    <property type="project" value="UniProtKB-KW"/>
</dbReference>
<dbReference type="Gene3D" id="3.40.50.10320">
    <property type="entry name" value="LmbE-like"/>
    <property type="match status" value="1"/>
</dbReference>
<name>A0ABU1BR29_9BURK</name>
<dbReference type="SUPFAM" id="SSF102588">
    <property type="entry name" value="LmbE-like"/>
    <property type="match status" value="1"/>
</dbReference>
<keyword evidence="1" id="KW-0378">Hydrolase</keyword>
<protein>
    <submittedName>
        <fullName evidence="1">PIG-L family deacetylase</fullName>
        <ecNumber evidence="1">3.5.1.-</ecNumber>
    </submittedName>
</protein>
<comment type="caution">
    <text evidence="1">The sequence shown here is derived from an EMBL/GenBank/DDBJ whole genome shotgun (WGS) entry which is preliminary data.</text>
</comment>
<reference evidence="1 2" key="1">
    <citation type="submission" date="2023-08" db="EMBL/GenBank/DDBJ databases">
        <title>Oxalobacteraceae gen .nov., isolated from river sludge outside the plant.</title>
        <authorList>
            <person name="Zhao S.Y."/>
        </authorList>
    </citation>
    <scope>NUCLEOTIDE SEQUENCE [LARGE SCALE GENOMIC DNA]</scope>
    <source>
        <strain evidence="1 2">R-40</strain>
    </source>
</reference>